<protein>
    <submittedName>
        <fullName evidence="1">Uncharacterized protein</fullName>
    </submittedName>
</protein>
<name>A0AAD1MK19_9MYCO</name>
<dbReference type="EMBL" id="AP022564">
    <property type="protein sequence ID" value="BBX24865.1"/>
    <property type="molecule type" value="Genomic_DNA"/>
</dbReference>
<organism evidence="1 2">
    <name type="scientific">Mycolicibacter terrae</name>
    <dbReference type="NCBI Taxonomy" id="1788"/>
    <lineage>
        <taxon>Bacteria</taxon>
        <taxon>Bacillati</taxon>
        <taxon>Actinomycetota</taxon>
        <taxon>Actinomycetes</taxon>
        <taxon>Mycobacteriales</taxon>
        <taxon>Mycobacteriaceae</taxon>
        <taxon>Mycolicibacter</taxon>
    </lineage>
</organism>
<accession>A0AAD1MK19</accession>
<evidence type="ECO:0000313" key="2">
    <source>
        <dbReference type="Proteomes" id="UP000467636"/>
    </source>
</evidence>
<reference evidence="1 2" key="1">
    <citation type="journal article" date="2019" name="Emerg. Microbes Infect.">
        <title>Comprehensive subspecies identification of 175 nontuberculous mycobacteria species based on 7547 genomic profiles.</title>
        <authorList>
            <person name="Matsumoto Y."/>
            <person name="Kinjo T."/>
            <person name="Motooka D."/>
            <person name="Nabeya D."/>
            <person name="Jung N."/>
            <person name="Uechi K."/>
            <person name="Horii T."/>
            <person name="Iida T."/>
            <person name="Fujita J."/>
            <person name="Nakamura S."/>
        </authorList>
    </citation>
    <scope>NUCLEOTIDE SEQUENCE [LARGE SCALE GENOMIC DNA]</scope>
    <source>
        <strain evidence="1 2">JCM 12143</strain>
    </source>
</reference>
<dbReference type="AlphaFoldDB" id="A0AAD1MK19"/>
<keyword evidence="2" id="KW-1185">Reference proteome</keyword>
<gene>
    <name evidence="1" type="ORF">MTER_42760</name>
</gene>
<proteinExistence type="predicted"/>
<evidence type="ECO:0000313" key="1">
    <source>
        <dbReference type="EMBL" id="BBX24865.1"/>
    </source>
</evidence>
<sequence>MGLGDVNIGTGLVSVLGPMGEESLLSLLNSGFLGPDITGDTGLLDLLASMFPGATLEELMADFGTMTLGQLMEEMPAGEGFPPDTMIVDIRLTELLSTVYLPGQTIPLGDTPLSQIPGFPPDMASLVEKAGNPTLNALLGTNTVGETLQNLGLYDATMTQLVQSVGLSDYELAVLFQGLGNLSGNVTLEEFFTDLGFNPTLAQIVEGLFQGMGLGDTSVLTLLEDWGLGSIGLQNLIDALGLQNLGIQDMLNDLGLNNIDLDMFIDRLGLSGISIAGLLSGLGLDNTHLDDFINSLLGGVSIGSMLDGLGLDEVHLDSFITDVMTSVLGDPTLGTLLGWLGLDNYDLDTIVGNLGLDGVTLNSLLTDLGIGSLDINGLVDGLGLSDLGLLSINGDFFGMAAEWLNDIPNQIAAALGFPG</sequence>
<dbReference type="Proteomes" id="UP000467636">
    <property type="component" value="Chromosome"/>
</dbReference>